<dbReference type="Gene3D" id="1.10.260.40">
    <property type="entry name" value="lambda repressor-like DNA-binding domains"/>
    <property type="match status" value="1"/>
</dbReference>
<evidence type="ECO:0000256" key="2">
    <source>
        <dbReference type="ARBA" id="ARBA00023015"/>
    </source>
</evidence>
<comment type="caution">
    <text evidence="6">The sequence shown here is derived from an EMBL/GenBank/DDBJ whole genome shotgun (WGS) entry which is preliminary data.</text>
</comment>
<dbReference type="AlphaFoldDB" id="A0A1B8YKL7"/>
<name>A0A1B8YKL7_9GAMM</name>
<dbReference type="SUPFAM" id="SSF47413">
    <property type="entry name" value="lambda repressor-like DNA-binding domains"/>
    <property type="match status" value="1"/>
</dbReference>
<dbReference type="EMBL" id="LOIC01000032">
    <property type="protein sequence ID" value="OCA55671.1"/>
    <property type="molecule type" value="Genomic_DNA"/>
</dbReference>
<dbReference type="Proteomes" id="UP000092665">
    <property type="component" value="Unassembled WGS sequence"/>
</dbReference>
<keyword evidence="7" id="KW-1185">Reference proteome</keyword>
<evidence type="ECO:0000259" key="5">
    <source>
        <dbReference type="Pfam" id="PF13693"/>
    </source>
</evidence>
<evidence type="ECO:0000256" key="3">
    <source>
        <dbReference type="ARBA" id="ARBA00023125"/>
    </source>
</evidence>
<dbReference type="InterPro" id="IPR038722">
    <property type="entry name" value="Ner_HTH_dom"/>
</dbReference>
<dbReference type="InterPro" id="IPR010982">
    <property type="entry name" value="Lambda_DNA-bd_dom_sf"/>
</dbReference>
<gene>
    <name evidence="6" type="ORF">Phpb_01294</name>
</gene>
<evidence type="ECO:0000256" key="4">
    <source>
        <dbReference type="ARBA" id="ARBA00023163"/>
    </source>
</evidence>
<protein>
    <submittedName>
        <fullName evidence="6">DNA-binding transcriptional regulator Nlp</fullName>
    </submittedName>
</protein>
<dbReference type="Pfam" id="PF13693">
    <property type="entry name" value="HTH_35"/>
    <property type="match status" value="1"/>
</dbReference>
<proteinExistence type="inferred from homology"/>
<dbReference type="PATRIC" id="fig|29488.15.peg.1422"/>
<keyword evidence="2" id="KW-0805">Transcription regulation</keyword>
<organism evidence="6 7">
    <name type="scientific">Photorhabdus namnaonensis</name>
    <dbReference type="NCBI Taxonomy" id="1851568"/>
    <lineage>
        <taxon>Bacteria</taxon>
        <taxon>Pseudomonadati</taxon>
        <taxon>Pseudomonadota</taxon>
        <taxon>Gammaproteobacteria</taxon>
        <taxon>Enterobacterales</taxon>
        <taxon>Morganellaceae</taxon>
        <taxon>Photorhabdus</taxon>
    </lineage>
</organism>
<evidence type="ECO:0000256" key="1">
    <source>
        <dbReference type="ARBA" id="ARBA00006157"/>
    </source>
</evidence>
<keyword evidence="4" id="KW-0804">Transcription</keyword>
<accession>A0A1B8YKL7</accession>
<dbReference type="GO" id="GO:0003677">
    <property type="term" value="F:DNA binding"/>
    <property type="evidence" value="ECO:0007669"/>
    <property type="project" value="UniProtKB-KW"/>
</dbReference>
<reference evidence="7" key="1">
    <citation type="submission" date="2015-11" db="EMBL/GenBank/DDBJ databases">
        <authorList>
            <person name="Tobias N.J."/>
            <person name="Mishra B."/>
            <person name="Gupta D.K."/>
            <person name="Thines M."/>
            <person name="Stinear T.P."/>
            <person name="Bode H.B."/>
        </authorList>
    </citation>
    <scope>NUCLEOTIDE SEQUENCE [LARGE SCALE GENOMIC DNA]</scope>
    <source>
        <strain evidence="7">PB45.5</strain>
    </source>
</reference>
<keyword evidence="3 6" id="KW-0238">DNA-binding</keyword>
<evidence type="ECO:0000313" key="6">
    <source>
        <dbReference type="EMBL" id="OCA55671.1"/>
    </source>
</evidence>
<comment type="similarity">
    <text evidence="1">Belongs to the ner transcriptional regulatory family.</text>
</comment>
<evidence type="ECO:0000313" key="7">
    <source>
        <dbReference type="Proteomes" id="UP000092665"/>
    </source>
</evidence>
<dbReference type="RefSeq" id="WP_065389640.1">
    <property type="nucleotide sequence ID" value="NZ_CAWMQN010000032.1"/>
</dbReference>
<sequence>MVRNDWHQADIIAALRKRGPTLAAVSREAGLSSSTLANTLSRLWPKGEWIIANYLNIHLSEIWSSCYFDMDSNLIESKVREKSAE</sequence>
<feature type="domain" description="Ner winged helix-turn-helix DNA-binding" evidence="5">
    <location>
        <begin position="5"/>
        <end position="78"/>
    </location>
</feature>